<protein>
    <submittedName>
        <fullName evidence="1">DUF3238 domain-containing protein</fullName>
    </submittedName>
</protein>
<dbReference type="Proteomes" id="UP001596109">
    <property type="component" value="Unassembled WGS sequence"/>
</dbReference>
<keyword evidence="2" id="KW-1185">Reference proteome</keyword>
<organism evidence="1 2">
    <name type="scientific">Sporosarcina soli</name>
    <dbReference type="NCBI Taxonomy" id="334736"/>
    <lineage>
        <taxon>Bacteria</taxon>
        <taxon>Bacillati</taxon>
        <taxon>Bacillota</taxon>
        <taxon>Bacilli</taxon>
        <taxon>Bacillales</taxon>
        <taxon>Caryophanaceae</taxon>
        <taxon>Sporosarcina</taxon>
    </lineage>
</organism>
<dbReference type="RefSeq" id="WP_381436165.1">
    <property type="nucleotide sequence ID" value="NZ_JBHSNO010000007.1"/>
</dbReference>
<sequence length="403" mass="46689">MKETAVFEIKSVMHRPDLIYFTWNDVGGRYHVYKDGIHLYEGTVPEFSDGDFKHAKLYNYSIERVVGGDVVDVIALQTSAFAEEKNKENPLQSLVMTTIVAKTQIALAWEEMRDVQEYDIYRNGVFLQTVDVNRYIDRDFALDESYTYTIHSKRPLLKSEERLNVSKSIASTLFDWLNRASSKEEAAIESFSVTKVIAEPKRLLTSVRERENLEKVDRWAFRYTTFLADEWVMNPHPLTLNRYFKGDDRDFDPNGESFRTRVDIELAYDLERSPLFFTKNIGPSIAYNRLKHFREKATASFDGISVQRKDHKEGEAGFHLTHAVGNPLTTAPKIDYEVRAVLRRDGTFDLTGTHDAAPHHEVYLMQGSRNDWFPIHQVESKGLAWMAPVVAWEYWRISNFTSS</sequence>
<evidence type="ECO:0000313" key="1">
    <source>
        <dbReference type="EMBL" id="MFC5590162.1"/>
    </source>
</evidence>
<dbReference type="Gene3D" id="2.60.40.10">
    <property type="entry name" value="Immunoglobulins"/>
    <property type="match status" value="1"/>
</dbReference>
<dbReference type="EMBL" id="JBHSNO010000007">
    <property type="protein sequence ID" value="MFC5590162.1"/>
    <property type="molecule type" value="Genomic_DNA"/>
</dbReference>
<dbReference type="InterPro" id="IPR013783">
    <property type="entry name" value="Ig-like_fold"/>
</dbReference>
<gene>
    <name evidence="1" type="ORF">ACFPRA_14755</name>
</gene>
<reference evidence="2" key="1">
    <citation type="journal article" date="2019" name="Int. J. Syst. Evol. Microbiol.">
        <title>The Global Catalogue of Microorganisms (GCM) 10K type strain sequencing project: providing services to taxonomists for standard genome sequencing and annotation.</title>
        <authorList>
            <consortium name="The Broad Institute Genomics Platform"/>
            <consortium name="The Broad Institute Genome Sequencing Center for Infectious Disease"/>
            <person name="Wu L."/>
            <person name="Ma J."/>
        </authorList>
    </citation>
    <scope>NUCLEOTIDE SEQUENCE [LARGE SCALE GENOMIC DNA]</scope>
    <source>
        <strain evidence="2">CGMCC 4.1434</strain>
    </source>
</reference>
<dbReference type="Pfam" id="PF11579">
    <property type="entry name" value="DUF3238"/>
    <property type="match status" value="1"/>
</dbReference>
<dbReference type="InterPro" id="IPR021631">
    <property type="entry name" value="DUF3238"/>
</dbReference>
<accession>A0ABW0TKZ5</accession>
<name>A0ABW0TKZ5_9BACL</name>
<proteinExistence type="predicted"/>
<comment type="caution">
    <text evidence="1">The sequence shown here is derived from an EMBL/GenBank/DDBJ whole genome shotgun (WGS) entry which is preliminary data.</text>
</comment>
<evidence type="ECO:0000313" key="2">
    <source>
        <dbReference type="Proteomes" id="UP001596109"/>
    </source>
</evidence>